<name>A0ABW5RJZ2_9MICO</name>
<protein>
    <submittedName>
        <fullName evidence="2">Uncharacterized protein</fullName>
    </submittedName>
</protein>
<organism evidence="2 3">
    <name type="scientific">Gulosibacter bifidus</name>
    <dbReference type="NCBI Taxonomy" id="272239"/>
    <lineage>
        <taxon>Bacteria</taxon>
        <taxon>Bacillati</taxon>
        <taxon>Actinomycetota</taxon>
        <taxon>Actinomycetes</taxon>
        <taxon>Micrococcales</taxon>
        <taxon>Microbacteriaceae</taxon>
        <taxon>Gulosibacter</taxon>
    </lineage>
</organism>
<sequence>MPPSATQVARTLPSRSQRYRQHLANH</sequence>
<keyword evidence="3" id="KW-1185">Reference proteome</keyword>
<feature type="compositionally biased region" description="Basic residues" evidence="1">
    <location>
        <begin position="17"/>
        <end position="26"/>
    </location>
</feature>
<evidence type="ECO:0000313" key="3">
    <source>
        <dbReference type="Proteomes" id="UP001597453"/>
    </source>
</evidence>
<dbReference type="EMBL" id="JBHUNF010000004">
    <property type="protein sequence ID" value="MFD2674996.1"/>
    <property type="molecule type" value="Genomic_DNA"/>
</dbReference>
<dbReference type="RefSeq" id="WP_370664368.1">
    <property type="nucleotide sequence ID" value="NZ_JBHUNF010000004.1"/>
</dbReference>
<feature type="compositionally biased region" description="Polar residues" evidence="1">
    <location>
        <begin position="1"/>
        <end position="16"/>
    </location>
</feature>
<dbReference type="Proteomes" id="UP001597453">
    <property type="component" value="Unassembled WGS sequence"/>
</dbReference>
<evidence type="ECO:0000256" key="1">
    <source>
        <dbReference type="SAM" id="MobiDB-lite"/>
    </source>
</evidence>
<reference evidence="3" key="1">
    <citation type="journal article" date="2019" name="Int. J. Syst. Evol. Microbiol.">
        <title>The Global Catalogue of Microorganisms (GCM) 10K type strain sequencing project: providing services to taxonomists for standard genome sequencing and annotation.</title>
        <authorList>
            <consortium name="The Broad Institute Genomics Platform"/>
            <consortium name="The Broad Institute Genome Sequencing Center for Infectious Disease"/>
            <person name="Wu L."/>
            <person name="Ma J."/>
        </authorList>
    </citation>
    <scope>NUCLEOTIDE SEQUENCE [LARGE SCALE GENOMIC DNA]</scope>
    <source>
        <strain evidence="3">TISTR 1511</strain>
    </source>
</reference>
<feature type="region of interest" description="Disordered" evidence="1">
    <location>
        <begin position="1"/>
        <end position="26"/>
    </location>
</feature>
<comment type="caution">
    <text evidence="2">The sequence shown here is derived from an EMBL/GenBank/DDBJ whole genome shotgun (WGS) entry which is preliminary data.</text>
</comment>
<evidence type="ECO:0000313" key="2">
    <source>
        <dbReference type="EMBL" id="MFD2674996.1"/>
    </source>
</evidence>
<accession>A0ABW5RJZ2</accession>
<proteinExistence type="predicted"/>
<gene>
    <name evidence="2" type="ORF">ACFSUQ_06770</name>
</gene>